<feature type="region of interest" description="Disordered" evidence="1">
    <location>
        <begin position="1"/>
        <end position="66"/>
    </location>
</feature>
<evidence type="ECO:0000313" key="4">
    <source>
        <dbReference type="Proteomes" id="UP001318040"/>
    </source>
</evidence>
<feature type="domain" description="CRAL-TRIO" evidence="2">
    <location>
        <begin position="192"/>
        <end position="347"/>
    </location>
</feature>
<dbReference type="InterPro" id="IPR008936">
    <property type="entry name" value="Rho_GTPase_activation_prot"/>
</dbReference>
<evidence type="ECO:0000313" key="5">
    <source>
        <dbReference type="RefSeq" id="XP_032814156.1"/>
    </source>
</evidence>
<feature type="region of interest" description="Disordered" evidence="1">
    <location>
        <begin position="145"/>
        <end position="189"/>
    </location>
</feature>
<gene>
    <name evidence="5" type="primary">LOC116944570</name>
</gene>
<dbReference type="Pfam" id="PF13716">
    <property type="entry name" value="CRAL_TRIO_2"/>
    <property type="match status" value="1"/>
</dbReference>
<dbReference type="GO" id="GO:0005737">
    <property type="term" value="C:cytoplasm"/>
    <property type="evidence" value="ECO:0007669"/>
    <property type="project" value="TreeGrafter"/>
</dbReference>
<dbReference type="InterPro" id="IPR001251">
    <property type="entry name" value="CRAL-TRIO_dom"/>
</dbReference>
<evidence type="ECO:0000259" key="3">
    <source>
        <dbReference type="PROSITE" id="PS50238"/>
    </source>
</evidence>
<keyword evidence="4" id="KW-1185">Reference proteome</keyword>
<dbReference type="GO" id="GO:0005096">
    <property type="term" value="F:GTPase activator activity"/>
    <property type="evidence" value="ECO:0007669"/>
    <property type="project" value="TreeGrafter"/>
</dbReference>
<dbReference type="RefSeq" id="XP_032814156.1">
    <property type="nucleotide sequence ID" value="XM_032958265.1"/>
</dbReference>
<dbReference type="SUPFAM" id="SSF48350">
    <property type="entry name" value="GTPase activation domain, GAP"/>
    <property type="match status" value="1"/>
</dbReference>
<dbReference type="InterPro" id="IPR036865">
    <property type="entry name" value="CRAL-TRIO_dom_sf"/>
</dbReference>
<dbReference type="GO" id="GO:0007264">
    <property type="term" value="P:small GTPase-mediated signal transduction"/>
    <property type="evidence" value="ECO:0007669"/>
    <property type="project" value="TreeGrafter"/>
</dbReference>
<feature type="region of interest" description="Disordered" evidence="1">
    <location>
        <begin position="558"/>
        <end position="580"/>
    </location>
</feature>
<dbReference type="PROSITE" id="PS50191">
    <property type="entry name" value="CRAL_TRIO"/>
    <property type="match status" value="1"/>
</dbReference>
<dbReference type="SMART" id="SM00324">
    <property type="entry name" value="RhoGAP"/>
    <property type="match status" value="1"/>
</dbReference>
<proteinExistence type="predicted"/>
<dbReference type="Proteomes" id="UP001318040">
    <property type="component" value="Chromosome 21"/>
</dbReference>
<dbReference type="PANTHER" id="PTHR45808:SF2">
    <property type="entry name" value="RHO GTPASE-ACTIVATING PROTEIN 68F"/>
    <property type="match status" value="1"/>
</dbReference>
<protein>
    <submittedName>
        <fullName evidence="5">Rho GTPase-activating protein 8-like isoform X1</fullName>
    </submittedName>
</protein>
<dbReference type="KEGG" id="pmrn:116944570"/>
<reference evidence="5" key="1">
    <citation type="submission" date="2025-08" db="UniProtKB">
        <authorList>
            <consortium name="RefSeq"/>
        </authorList>
    </citation>
    <scope>IDENTIFICATION</scope>
    <source>
        <tissue evidence="5">Sperm</tissue>
    </source>
</reference>
<organism evidence="4 5">
    <name type="scientific">Petromyzon marinus</name>
    <name type="common">Sea lamprey</name>
    <dbReference type="NCBI Taxonomy" id="7757"/>
    <lineage>
        <taxon>Eukaryota</taxon>
        <taxon>Metazoa</taxon>
        <taxon>Chordata</taxon>
        <taxon>Craniata</taxon>
        <taxon>Vertebrata</taxon>
        <taxon>Cyclostomata</taxon>
        <taxon>Hyperoartia</taxon>
        <taxon>Petromyzontiformes</taxon>
        <taxon>Petromyzontidae</taxon>
        <taxon>Petromyzon</taxon>
    </lineage>
</organism>
<dbReference type="SMART" id="SM00516">
    <property type="entry name" value="SEC14"/>
    <property type="match status" value="1"/>
</dbReference>
<name>A0AAJ7TC49_PETMA</name>
<dbReference type="SUPFAM" id="SSF52087">
    <property type="entry name" value="CRAL/TRIO domain"/>
    <property type="match status" value="1"/>
</dbReference>
<dbReference type="Gene3D" id="3.40.525.10">
    <property type="entry name" value="CRAL-TRIO lipid binding domain"/>
    <property type="match status" value="1"/>
</dbReference>
<feature type="compositionally biased region" description="Pro residues" evidence="1">
    <location>
        <begin position="562"/>
        <end position="571"/>
    </location>
</feature>
<evidence type="ECO:0000256" key="1">
    <source>
        <dbReference type="SAM" id="MobiDB-lite"/>
    </source>
</evidence>
<dbReference type="AlphaFoldDB" id="A0AAJ7TC49"/>
<feature type="domain" description="Rho-GAP" evidence="3">
    <location>
        <begin position="374"/>
        <end position="559"/>
    </location>
</feature>
<dbReference type="PROSITE" id="PS50238">
    <property type="entry name" value="RHOGAP"/>
    <property type="match status" value="1"/>
</dbReference>
<sequence>MPLPSPSTPTPSSDRARGLSSARGFSHPRVPDVTPHPLLQGPQGSSQLAGLPQASSAASARSLPTPLPLLPAVTMAADDGQLIDFGDSAAQPAQPANGREASSRPSAFLASEDGDAGGFEALSLTSEERKAEQEFEAIAAKELERDENEQNELQGGHPAPPIPTRLPPERPAAEKATSPVAGSRPQLDPKHPYYDVARHGIVEVVGEDNLGRKVIIFSCCRMPPTHQLNHHKLLEYLRYTLDQYVESDYTLIYFHYGLTSENKPSFQWLLNAYREFDRKYKKNLKALYVVHPTNFIRVLWSFLKPFISYKFGRKVMYFNYLSELHQQMKDPMLIIPPEVVRFDEEKNKRSKVMAPTAAQASVAVDVPATQQFGVGLKRLAENSGQLIPLVVRDTVAYLKEHGLQTEGIFRRSASTQALRETQERYNRGQPVDFQALGDVHLAAVILKTFLRELPEPLLTFSLFPYIVSVQGLEKDARGAAVVEMVKKLPEENRAVLHHLLDFLKLVEQHSGVNKMSGENLAIVFGPNLVWERERSLNLATMAPVNSFALVLLQSHGQAAPRPVRPPPPPPTATVTPATSP</sequence>
<dbReference type="Pfam" id="PF00620">
    <property type="entry name" value="RhoGAP"/>
    <property type="match status" value="1"/>
</dbReference>
<dbReference type="Gene3D" id="1.10.555.10">
    <property type="entry name" value="Rho GTPase activation protein"/>
    <property type="match status" value="1"/>
</dbReference>
<dbReference type="FunFam" id="3.40.525.10:FF:000007">
    <property type="entry name" value="rho GTPase-activating protein 1"/>
    <property type="match status" value="1"/>
</dbReference>
<dbReference type="GO" id="GO:2001136">
    <property type="term" value="P:negative regulation of endocytic recycling"/>
    <property type="evidence" value="ECO:0007669"/>
    <property type="project" value="TreeGrafter"/>
</dbReference>
<dbReference type="CDD" id="cd00170">
    <property type="entry name" value="SEC14"/>
    <property type="match status" value="1"/>
</dbReference>
<dbReference type="InterPro" id="IPR000198">
    <property type="entry name" value="RhoGAP_dom"/>
</dbReference>
<feature type="region of interest" description="Disordered" evidence="1">
    <location>
        <begin position="83"/>
        <end position="114"/>
    </location>
</feature>
<evidence type="ECO:0000259" key="2">
    <source>
        <dbReference type="PROSITE" id="PS50191"/>
    </source>
</evidence>
<feature type="compositionally biased region" description="Low complexity" evidence="1">
    <location>
        <begin position="51"/>
        <end position="64"/>
    </location>
</feature>
<accession>A0AAJ7TC49</accession>
<dbReference type="PANTHER" id="PTHR45808">
    <property type="entry name" value="RHO GTPASE-ACTIVATING PROTEIN 68F"/>
    <property type="match status" value="1"/>
</dbReference>